<dbReference type="PANTHER" id="PTHR30015:SF6">
    <property type="entry name" value="SLL1429 PROTEIN"/>
    <property type="match status" value="1"/>
</dbReference>
<dbReference type="InterPro" id="IPR007560">
    <property type="entry name" value="Restrct_endonuc_IV_Mrr"/>
</dbReference>
<dbReference type="Gene3D" id="3.40.1350.10">
    <property type="match status" value="1"/>
</dbReference>
<keyword evidence="3" id="KW-0540">Nuclease</keyword>
<proteinExistence type="predicted"/>
<reference evidence="3" key="1">
    <citation type="journal article" date="2014" name="Int. J. Syst. Evol. Microbiol.">
        <title>Complete genome sequence of Corynebacterium casei LMG S-19264T (=DSM 44701T), isolated from a smear-ripened cheese.</title>
        <authorList>
            <consortium name="US DOE Joint Genome Institute (JGI-PGF)"/>
            <person name="Walter F."/>
            <person name="Albersmeier A."/>
            <person name="Kalinowski J."/>
            <person name="Ruckert C."/>
        </authorList>
    </citation>
    <scope>NUCLEOTIDE SEQUENCE</scope>
    <source>
        <strain evidence="3">JCM 4784</strain>
    </source>
</reference>
<feature type="transmembrane region" description="Helical" evidence="1">
    <location>
        <begin position="21"/>
        <end position="44"/>
    </location>
</feature>
<keyword evidence="3" id="KW-0255">Endonuclease</keyword>
<dbReference type="RefSeq" id="WP_190135024.1">
    <property type="nucleotide sequence ID" value="NZ_BNBT01000013.1"/>
</dbReference>
<protein>
    <submittedName>
        <fullName evidence="3">Restriction endonuclease</fullName>
    </submittedName>
</protein>
<keyword evidence="4" id="KW-1185">Reference proteome</keyword>
<dbReference type="PANTHER" id="PTHR30015">
    <property type="entry name" value="MRR RESTRICTION SYSTEM PROTEIN"/>
    <property type="match status" value="1"/>
</dbReference>
<evidence type="ECO:0000313" key="4">
    <source>
        <dbReference type="Proteomes" id="UP000608024"/>
    </source>
</evidence>
<dbReference type="EMBL" id="BNBT01000013">
    <property type="protein sequence ID" value="GHE46196.1"/>
    <property type="molecule type" value="Genomic_DNA"/>
</dbReference>
<dbReference type="InterPro" id="IPR052906">
    <property type="entry name" value="Type_IV_Methyl-Rstrct_Enzyme"/>
</dbReference>
<evidence type="ECO:0000259" key="2">
    <source>
        <dbReference type="Pfam" id="PF04471"/>
    </source>
</evidence>
<comment type="caution">
    <text evidence="3">The sequence shown here is derived from an EMBL/GenBank/DDBJ whole genome shotgun (WGS) entry which is preliminary data.</text>
</comment>
<reference evidence="3" key="2">
    <citation type="submission" date="2020-09" db="EMBL/GenBank/DDBJ databases">
        <authorList>
            <person name="Sun Q."/>
            <person name="Ohkuma M."/>
        </authorList>
    </citation>
    <scope>NUCLEOTIDE SEQUENCE</scope>
    <source>
        <strain evidence="3">JCM 4784</strain>
    </source>
</reference>
<keyword evidence="1" id="KW-0472">Membrane</keyword>
<evidence type="ECO:0000313" key="3">
    <source>
        <dbReference type="EMBL" id="GHE46196.1"/>
    </source>
</evidence>
<organism evidence="3 4">
    <name type="scientific">Streptomyces longispororuber</name>
    <dbReference type="NCBI Taxonomy" id="68230"/>
    <lineage>
        <taxon>Bacteria</taxon>
        <taxon>Bacillati</taxon>
        <taxon>Actinomycetota</taxon>
        <taxon>Actinomycetes</taxon>
        <taxon>Kitasatosporales</taxon>
        <taxon>Streptomycetaceae</taxon>
        <taxon>Streptomyces</taxon>
    </lineage>
</organism>
<dbReference type="SUPFAM" id="SSF52980">
    <property type="entry name" value="Restriction endonuclease-like"/>
    <property type="match status" value="1"/>
</dbReference>
<feature type="domain" description="Restriction endonuclease type IV Mrr" evidence="2">
    <location>
        <begin position="171"/>
        <end position="282"/>
    </location>
</feature>
<keyword evidence="1" id="KW-1133">Transmembrane helix</keyword>
<keyword evidence="3" id="KW-0378">Hydrolase</keyword>
<dbReference type="GO" id="GO:0003677">
    <property type="term" value="F:DNA binding"/>
    <property type="evidence" value="ECO:0007669"/>
    <property type="project" value="InterPro"/>
</dbReference>
<evidence type="ECO:0000256" key="1">
    <source>
        <dbReference type="SAM" id="Phobius"/>
    </source>
</evidence>
<accession>A0A918ZCX0</accession>
<gene>
    <name evidence="3" type="ORF">GCM10018785_14950</name>
</gene>
<dbReference type="GO" id="GO:0009307">
    <property type="term" value="P:DNA restriction-modification system"/>
    <property type="evidence" value="ECO:0007669"/>
    <property type="project" value="InterPro"/>
</dbReference>
<feature type="transmembrane region" description="Helical" evidence="1">
    <location>
        <begin position="50"/>
        <end position="67"/>
    </location>
</feature>
<dbReference type="Proteomes" id="UP000608024">
    <property type="component" value="Unassembled WGS sequence"/>
</dbReference>
<sequence>MTAPSRPVRRVDRARRFDLRSTALFFVLLALVLCLLAFVFRTAARVVENRPLWACTLLVVGVAAARLSRTRWRRFSAARYARRAAEALEEAAEEASGELDDVPAAGGAAPAVPPTVRRDASGEAYAAAPPAVQVLAEEGPGACTVRVTEGTVVATGEEATATLDPPVDYAALDPDDFEQAIADLCARDHCQEVEVVGGACDLGADVLAVTSDGRRLVVQCKRYAEGNKVGSQDLQRFGGTCFTVHEADIAALVTTSDFTLPALEYARQCGIVCVNGEDLLAWRQGTGPSPWERADLFT</sequence>
<dbReference type="InterPro" id="IPR011335">
    <property type="entry name" value="Restrct_endonuc-II-like"/>
</dbReference>
<dbReference type="Pfam" id="PF04471">
    <property type="entry name" value="Mrr_cat"/>
    <property type="match status" value="1"/>
</dbReference>
<name>A0A918ZCX0_9ACTN</name>
<keyword evidence="1" id="KW-0812">Transmembrane</keyword>
<dbReference type="AlphaFoldDB" id="A0A918ZCX0"/>
<dbReference type="InterPro" id="IPR011856">
    <property type="entry name" value="tRNA_endonuc-like_dom_sf"/>
</dbReference>
<dbReference type="GO" id="GO:0015666">
    <property type="term" value="F:restriction endodeoxyribonuclease activity"/>
    <property type="evidence" value="ECO:0007669"/>
    <property type="project" value="TreeGrafter"/>
</dbReference>